<evidence type="ECO:0000256" key="1">
    <source>
        <dbReference type="SAM" id="MobiDB-lite"/>
    </source>
</evidence>
<dbReference type="AlphaFoldDB" id="A0A7R8W8A2"/>
<gene>
    <name evidence="2" type="ORF">CTOB1V02_LOCUS4709</name>
</gene>
<name>A0A7R8W8A2_9CRUS</name>
<feature type="region of interest" description="Disordered" evidence="1">
    <location>
        <begin position="18"/>
        <end position="80"/>
    </location>
</feature>
<feature type="compositionally biased region" description="Polar residues" evidence="1">
    <location>
        <begin position="167"/>
        <end position="187"/>
    </location>
</feature>
<proteinExistence type="predicted"/>
<reference evidence="2" key="1">
    <citation type="submission" date="2020-11" db="EMBL/GenBank/DDBJ databases">
        <authorList>
            <person name="Tran Van P."/>
        </authorList>
    </citation>
    <scope>NUCLEOTIDE SEQUENCE</scope>
</reference>
<feature type="region of interest" description="Disordered" evidence="1">
    <location>
        <begin position="94"/>
        <end position="187"/>
    </location>
</feature>
<dbReference type="EMBL" id="OB660935">
    <property type="protein sequence ID" value="CAD7226794.1"/>
    <property type="molecule type" value="Genomic_DNA"/>
</dbReference>
<feature type="compositionally biased region" description="Basic and acidic residues" evidence="1">
    <location>
        <begin position="43"/>
        <end position="62"/>
    </location>
</feature>
<organism evidence="2">
    <name type="scientific">Cyprideis torosa</name>
    <dbReference type="NCBI Taxonomy" id="163714"/>
    <lineage>
        <taxon>Eukaryota</taxon>
        <taxon>Metazoa</taxon>
        <taxon>Ecdysozoa</taxon>
        <taxon>Arthropoda</taxon>
        <taxon>Crustacea</taxon>
        <taxon>Oligostraca</taxon>
        <taxon>Ostracoda</taxon>
        <taxon>Podocopa</taxon>
        <taxon>Podocopida</taxon>
        <taxon>Cytherocopina</taxon>
        <taxon>Cytheroidea</taxon>
        <taxon>Cytherideidae</taxon>
        <taxon>Cyprideis</taxon>
    </lineage>
</organism>
<sequence length="309" mass="34341">MVSLMHAPMALWIEVSRQQSPSPPPIASLDLHCPQDSEADVGMNEKARSKDVNDKKSPDRKRTYPASPVKGFMPQDEYETRRQQLEKLLRAKRTRTVTATAKPSAGKEITVEQDSGKTRSTKRPLNGVADESQVDKKRPRSSLDAPVTPNAAVSQRGQASKHPSIRASESTVPTTATGFSSYHSSRGRNSALSESELIQLSFHPEGPQGESIYISPCQFHAKKMVLWKCVLDNIDFPPDAHATLESSLDETFSHLKQFLGSGAIYRLALEFAMLFQNTTSVLMKTLWYSGMGRSYQNPSKHRKATRLRA</sequence>
<evidence type="ECO:0000313" key="2">
    <source>
        <dbReference type="EMBL" id="CAD7226794.1"/>
    </source>
</evidence>
<protein>
    <submittedName>
        <fullName evidence="2">Uncharacterized protein</fullName>
    </submittedName>
</protein>
<accession>A0A7R8W8A2</accession>